<organism evidence="8 9">
    <name type="scientific">Baekduia soli</name>
    <dbReference type="NCBI Taxonomy" id="496014"/>
    <lineage>
        <taxon>Bacteria</taxon>
        <taxon>Bacillati</taxon>
        <taxon>Actinomycetota</taxon>
        <taxon>Thermoleophilia</taxon>
        <taxon>Solirubrobacterales</taxon>
        <taxon>Baekduiaceae</taxon>
        <taxon>Baekduia</taxon>
    </lineage>
</organism>
<protein>
    <recommendedName>
        <fullName evidence="3 6">Flagellar basal body rod protein FlgB</fullName>
    </recommendedName>
</protein>
<comment type="subunit">
    <text evidence="6">The basal body constitutes a major portion of the flagellar organelle and consists of a number of rings mounted on a central rod.</text>
</comment>
<dbReference type="Proteomes" id="UP000321805">
    <property type="component" value="Chromosome"/>
</dbReference>
<keyword evidence="4 6" id="KW-0975">Bacterial flagellum</keyword>
<dbReference type="PANTHER" id="PTHR30435">
    <property type="entry name" value="FLAGELLAR PROTEIN"/>
    <property type="match status" value="1"/>
</dbReference>
<sequence>MELFDTTQTGLERALSGSALRQEAIASNIANVNTPGYRRQDVDFQSALQAAWGEGRSAVEAVSPAVSVDPTAAVRQDGSSVDIDVESAAQSKNGLQYEAITTVLKTRNAILRSAIGIN</sequence>
<keyword evidence="8" id="KW-0966">Cell projection</keyword>
<evidence type="ECO:0000256" key="1">
    <source>
        <dbReference type="ARBA" id="ARBA00004117"/>
    </source>
</evidence>
<dbReference type="OrthoDB" id="9788334at2"/>
<evidence type="ECO:0000256" key="2">
    <source>
        <dbReference type="ARBA" id="ARBA00009677"/>
    </source>
</evidence>
<comment type="subcellular location">
    <subcellularLocation>
        <location evidence="1 6">Bacterial flagellum basal body</location>
    </subcellularLocation>
</comment>
<dbReference type="GO" id="GO:0071978">
    <property type="term" value="P:bacterial-type flagellum-dependent swarming motility"/>
    <property type="evidence" value="ECO:0007669"/>
    <property type="project" value="TreeGrafter"/>
</dbReference>
<dbReference type="GO" id="GO:0030694">
    <property type="term" value="C:bacterial-type flagellum basal body, rod"/>
    <property type="evidence" value="ECO:0007669"/>
    <property type="project" value="InterPro"/>
</dbReference>
<dbReference type="NCBIfam" id="TIGR01396">
    <property type="entry name" value="FlgB"/>
    <property type="match status" value="1"/>
</dbReference>
<evidence type="ECO:0000313" key="9">
    <source>
        <dbReference type="Proteomes" id="UP000321805"/>
    </source>
</evidence>
<dbReference type="PIRSF" id="PIRSF002889">
    <property type="entry name" value="Rod_FlgB"/>
    <property type="match status" value="1"/>
</dbReference>
<evidence type="ECO:0000259" key="7">
    <source>
        <dbReference type="Pfam" id="PF00460"/>
    </source>
</evidence>
<dbReference type="Pfam" id="PF00460">
    <property type="entry name" value="Flg_bb_rod"/>
    <property type="match status" value="1"/>
</dbReference>
<gene>
    <name evidence="8" type="primary">flgB</name>
    <name evidence="8" type="ORF">FSW04_04015</name>
</gene>
<dbReference type="KEGG" id="bsol:FSW04_04015"/>
<dbReference type="InterPro" id="IPR001444">
    <property type="entry name" value="Flag_bb_rod_N"/>
</dbReference>
<evidence type="ECO:0000313" key="8">
    <source>
        <dbReference type="EMBL" id="QEC46833.1"/>
    </source>
</evidence>
<accession>A0A5B8U1F3</accession>
<dbReference type="InterPro" id="IPR019776">
    <property type="entry name" value="Flagellar_basal_body_rod_CS"/>
</dbReference>
<keyword evidence="9" id="KW-1185">Reference proteome</keyword>
<evidence type="ECO:0000256" key="4">
    <source>
        <dbReference type="ARBA" id="ARBA00023143"/>
    </source>
</evidence>
<keyword evidence="8" id="KW-0282">Flagellum</keyword>
<feature type="domain" description="Flagellar basal body rod protein N-terminal" evidence="7">
    <location>
        <begin position="12"/>
        <end position="38"/>
    </location>
</feature>
<reference evidence="8 9" key="1">
    <citation type="journal article" date="2018" name="J. Microbiol.">
        <title>Baekduia soli gen. nov., sp. nov., a novel bacterium isolated from the soil of Baekdu Mountain and proposal of a novel family name, Baekduiaceae fam. nov.</title>
        <authorList>
            <person name="An D.S."/>
            <person name="Siddiqi M.Z."/>
            <person name="Kim K.H."/>
            <person name="Yu H.S."/>
            <person name="Im W.T."/>
        </authorList>
    </citation>
    <scope>NUCLEOTIDE SEQUENCE [LARGE SCALE GENOMIC DNA]</scope>
    <source>
        <strain evidence="8 9">BR7-21</strain>
    </source>
</reference>
<evidence type="ECO:0000256" key="3">
    <source>
        <dbReference type="ARBA" id="ARBA00014376"/>
    </source>
</evidence>
<proteinExistence type="inferred from homology"/>
<name>A0A5B8U1F3_9ACTN</name>
<dbReference type="InterPro" id="IPR006300">
    <property type="entry name" value="FlgB"/>
</dbReference>
<dbReference type="AlphaFoldDB" id="A0A5B8U1F3"/>
<comment type="function">
    <text evidence="5 6">Structural component of flagellum, the bacterial motility apparatus. Part of the rod structure of flagellar basal body.</text>
</comment>
<evidence type="ECO:0000256" key="6">
    <source>
        <dbReference type="PIRNR" id="PIRNR002889"/>
    </source>
</evidence>
<dbReference type="RefSeq" id="WP_146916507.1">
    <property type="nucleotide sequence ID" value="NZ_CP042430.1"/>
</dbReference>
<dbReference type="PROSITE" id="PS00588">
    <property type="entry name" value="FLAGELLA_BB_ROD"/>
    <property type="match status" value="1"/>
</dbReference>
<dbReference type="PANTHER" id="PTHR30435:SF12">
    <property type="entry name" value="FLAGELLAR BASAL BODY ROD PROTEIN FLGB"/>
    <property type="match status" value="1"/>
</dbReference>
<dbReference type="EMBL" id="CP042430">
    <property type="protein sequence ID" value="QEC46833.1"/>
    <property type="molecule type" value="Genomic_DNA"/>
</dbReference>
<comment type="similarity">
    <text evidence="2 6">Belongs to the flagella basal body rod proteins family.</text>
</comment>
<evidence type="ECO:0000256" key="5">
    <source>
        <dbReference type="ARBA" id="ARBA00024934"/>
    </source>
</evidence>
<keyword evidence="8" id="KW-0969">Cilium</keyword>